<gene>
    <name evidence="2" type="ORF">EUX98_g5286</name>
</gene>
<comment type="caution">
    <text evidence="2">The sequence shown here is derived from an EMBL/GenBank/DDBJ whole genome shotgun (WGS) entry which is preliminary data.</text>
</comment>
<dbReference type="OrthoDB" id="809632at2759"/>
<dbReference type="GO" id="GO:0016628">
    <property type="term" value="F:oxidoreductase activity, acting on the CH-CH group of donors, NAD or NADP as acceptor"/>
    <property type="evidence" value="ECO:0007669"/>
    <property type="project" value="InterPro"/>
</dbReference>
<evidence type="ECO:0000313" key="3">
    <source>
        <dbReference type="Proteomes" id="UP000308730"/>
    </source>
</evidence>
<keyword evidence="3" id="KW-1185">Reference proteome</keyword>
<evidence type="ECO:0000313" key="2">
    <source>
        <dbReference type="EMBL" id="THH28897.1"/>
    </source>
</evidence>
<dbReference type="Gene3D" id="3.40.50.720">
    <property type="entry name" value="NAD(P)-binding Rossmann-like Domain"/>
    <property type="match status" value="1"/>
</dbReference>
<name>A0A4S4MTT4_9APHY</name>
<dbReference type="PANTHER" id="PTHR43205">
    <property type="entry name" value="PROSTAGLANDIN REDUCTASE"/>
    <property type="match status" value="1"/>
</dbReference>
<dbReference type="SUPFAM" id="SSF51735">
    <property type="entry name" value="NAD(P)-binding Rossmann-fold domains"/>
    <property type="match status" value="1"/>
</dbReference>
<dbReference type="InterPro" id="IPR013149">
    <property type="entry name" value="ADH-like_C"/>
</dbReference>
<reference evidence="2 3" key="1">
    <citation type="submission" date="2019-02" db="EMBL/GenBank/DDBJ databases">
        <title>Genome sequencing of the rare red list fungi Antrodiella citrinella (Flaviporus citrinellus).</title>
        <authorList>
            <person name="Buettner E."/>
            <person name="Kellner H."/>
        </authorList>
    </citation>
    <scope>NUCLEOTIDE SEQUENCE [LARGE SCALE GENOMIC DNA]</scope>
    <source>
        <strain evidence="2 3">DSM 108506</strain>
    </source>
</reference>
<organism evidence="2 3">
    <name type="scientific">Antrodiella citrinella</name>
    <dbReference type="NCBI Taxonomy" id="2447956"/>
    <lineage>
        <taxon>Eukaryota</taxon>
        <taxon>Fungi</taxon>
        <taxon>Dikarya</taxon>
        <taxon>Basidiomycota</taxon>
        <taxon>Agaricomycotina</taxon>
        <taxon>Agaricomycetes</taxon>
        <taxon>Polyporales</taxon>
        <taxon>Steccherinaceae</taxon>
        <taxon>Antrodiella</taxon>
    </lineage>
</organism>
<dbReference type="EMBL" id="SGPM01000151">
    <property type="protein sequence ID" value="THH28897.1"/>
    <property type="molecule type" value="Genomic_DNA"/>
</dbReference>
<dbReference type="PANTHER" id="PTHR43205:SF7">
    <property type="entry name" value="PROSTAGLANDIN REDUCTASE 1"/>
    <property type="match status" value="1"/>
</dbReference>
<sequence>MAPIKNGRVLYNEITTGFPIPGKNTVYDTSQTIDLGTVPFNGAGPVDATVVQLAKTDELRVITSTGSNSKVDFVKSLGAYVVFNYKETNTRELLEKEGPINLYWDQVGGEITDAVLENASGVTIIVCASISGYNNPAPILYRHNLIFERDATIYGLGVLTIQAPYHPRRLLRVESSNVQKGLNEGKAVIVVAKDL</sequence>
<dbReference type="Pfam" id="PF00107">
    <property type="entry name" value="ADH_zinc_N"/>
    <property type="match status" value="1"/>
</dbReference>
<protein>
    <recommendedName>
        <fullName evidence="1">Alcohol dehydrogenase-like C-terminal domain-containing protein</fullName>
    </recommendedName>
</protein>
<dbReference type="Proteomes" id="UP000308730">
    <property type="component" value="Unassembled WGS sequence"/>
</dbReference>
<proteinExistence type="predicted"/>
<dbReference type="AlphaFoldDB" id="A0A4S4MTT4"/>
<feature type="domain" description="Alcohol dehydrogenase-like C-terminal" evidence="1">
    <location>
        <begin position="49"/>
        <end position="156"/>
    </location>
</feature>
<dbReference type="InterPro" id="IPR045010">
    <property type="entry name" value="MDR_fam"/>
</dbReference>
<dbReference type="InterPro" id="IPR036291">
    <property type="entry name" value="NAD(P)-bd_dom_sf"/>
</dbReference>
<accession>A0A4S4MTT4</accession>
<evidence type="ECO:0000259" key="1">
    <source>
        <dbReference type="Pfam" id="PF00107"/>
    </source>
</evidence>